<dbReference type="InterPro" id="IPR051202">
    <property type="entry name" value="Peptidase_C40"/>
</dbReference>
<dbReference type="OrthoDB" id="9813368at2"/>
<reference evidence="6 7" key="1">
    <citation type="submission" date="2019-02" db="EMBL/GenBank/DDBJ databases">
        <title>Paenibacillus sp. nov., isolated from surface-sterilized tissue of Thalictrum simplex L.</title>
        <authorList>
            <person name="Tuo L."/>
        </authorList>
    </citation>
    <scope>NUCLEOTIDE SEQUENCE [LARGE SCALE GENOMIC DNA]</scope>
    <source>
        <strain evidence="6 7">N2SHLJ1</strain>
    </source>
</reference>
<dbReference type="AlphaFoldDB" id="A0A4Q9DSM8"/>
<dbReference type="Gene3D" id="2.30.30.40">
    <property type="entry name" value="SH3 Domains"/>
    <property type="match status" value="1"/>
</dbReference>
<keyword evidence="7" id="KW-1185">Reference proteome</keyword>
<evidence type="ECO:0000256" key="3">
    <source>
        <dbReference type="ARBA" id="ARBA00022801"/>
    </source>
</evidence>
<comment type="similarity">
    <text evidence="1">Belongs to the peptidase C40 family.</text>
</comment>
<comment type="caution">
    <text evidence="6">The sequence shown here is derived from an EMBL/GenBank/DDBJ whole genome shotgun (WGS) entry which is preliminary data.</text>
</comment>
<evidence type="ECO:0000256" key="4">
    <source>
        <dbReference type="ARBA" id="ARBA00022807"/>
    </source>
</evidence>
<dbReference type="InterPro" id="IPR003646">
    <property type="entry name" value="SH3-like_bac-type"/>
</dbReference>
<dbReference type="InterPro" id="IPR012854">
    <property type="entry name" value="Cu_amine_oxidase-like_N"/>
</dbReference>
<evidence type="ECO:0000313" key="6">
    <source>
        <dbReference type="EMBL" id="TBL78489.1"/>
    </source>
</evidence>
<gene>
    <name evidence="6" type="ORF">EYB31_13350</name>
</gene>
<dbReference type="InterPro" id="IPR038765">
    <property type="entry name" value="Papain-like_cys_pep_sf"/>
</dbReference>
<dbReference type="EMBL" id="SIRE01000009">
    <property type="protein sequence ID" value="TBL78489.1"/>
    <property type="molecule type" value="Genomic_DNA"/>
</dbReference>
<dbReference type="Pfam" id="PF07833">
    <property type="entry name" value="Cu_amine_oxidN1"/>
    <property type="match status" value="1"/>
</dbReference>
<keyword evidence="3" id="KW-0378">Hydrolase</keyword>
<evidence type="ECO:0000256" key="1">
    <source>
        <dbReference type="ARBA" id="ARBA00007074"/>
    </source>
</evidence>
<evidence type="ECO:0000256" key="2">
    <source>
        <dbReference type="ARBA" id="ARBA00022670"/>
    </source>
</evidence>
<dbReference type="GO" id="GO:0008234">
    <property type="term" value="F:cysteine-type peptidase activity"/>
    <property type="evidence" value="ECO:0007669"/>
    <property type="project" value="UniProtKB-KW"/>
</dbReference>
<dbReference type="SUPFAM" id="SSF54001">
    <property type="entry name" value="Cysteine proteinases"/>
    <property type="match status" value="1"/>
</dbReference>
<dbReference type="GO" id="GO:0006508">
    <property type="term" value="P:proteolysis"/>
    <property type="evidence" value="ECO:0007669"/>
    <property type="project" value="UniProtKB-KW"/>
</dbReference>
<feature type="domain" description="NlpC/P60" evidence="5">
    <location>
        <begin position="202"/>
        <end position="332"/>
    </location>
</feature>
<keyword evidence="4" id="KW-0788">Thiol protease</keyword>
<dbReference type="InterPro" id="IPR036582">
    <property type="entry name" value="Mao_N_sf"/>
</dbReference>
<accession>A0A4Q9DSM8</accession>
<dbReference type="Gene3D" id="3.90.1720.10">
    <property type="entry name" value="endopeptidase domain like (from Nostoc punctiforme)"/>
    <property type="match status" value="1"/>
</dbReference>
<name>A0A4Q9DSM8_9BACL</name>
<dbReference type="SUPFAM" id="SSF55383">
    <property type="entry name" value="Copper amine oxidase, domain N"/>
    <property type="match status" value="1"/>
</dbReference>
<dbReference type="InterPro" id="IPR000064">
    <property type="entry name" value="NLP_P60_dom"/>
</dbReference>
<keyword evidence="2" id="KW-0645">Protease</keyword>
<dbReference type="PROSITE" id="PS51935">
    <property type="entry name" value="NLPC_P60"/>
    <property type="match status" value="1"/>
</dbReference>
<protein>
    <recommendedName>
        <fullName evidence="5">NlpC/P60 domain-containing protein</fullName>
    </recommendedName>
</protein>
<evidence type="ECO:0000313" key="7">
    <source>
        <dbReference type="Proteomes" id="UP000293142"/>
    </source>
</evidence>
<dbReference type="Proteomes" id="UP000293142">
    <property type="component" value="Unassembled WGS sequence"/>
</dbReference>
<organism evidence="6 7">
    <name type="scientific">Paenibacillus thalictri</name>
    <dbReference type="NCBI Taxonomy" id="2527873"/>
    <lineage>
        <taxon>Bacteria</taxon>
        <taxon>Bacillati</taxon>
        <taxon>Bacillota</taxon>
        <taxon>Bacilli</taxon>
        <taxon>Bacillales</taxon>
        <taxon>Paenibacillaceae</taxon>
        <taxon>Paenibacillus</taxon>
    </lineage>
</organism>
<dbReference type="PANTHER" id="PTHR47053:SF1">
    <property type="entry name" value="MUREIN DD-ENDOPEPTIDASE MEPH-RELATED"/>
    <property type="match status" value="1"/>
</dbReference>
<sequence length="334" mass="36246">MNYIYIGRHIMAKKSLLYTALGLVVFAGGLGSGVSLASGQLKQVTADLAPFYWKAGDARFSAVDGYNDGTEQLPGSLNYKGTTYIPIRLLTETLGYEVGWDDATKTATILDPARSDDPASDMPAPSKTEYMPGAAELRSSAVMLAQADKNAAVLETLTAGTKVDVTAETSRDWLAVAVNGRTGYVAASATDYRFKADRPAWEQKADDVIAAGLKHMGAPYEFGASSKQTDTFDCSSFTRYIFGQNGVTLPRDSRQQSQTGQDVKIEDVRRGDLLFFTTPQRKNEKGLQRIGHVAVYLGDNKLLHTYRVGIGVTVTELDSNWKGRIVSAKRVISS</sequence>
<dbReference type="PANTHER" id="PTHR47053">
    <property type="entry name" value="MUREIN DD-ENDOPEPTIDASE MEPH-RELATED"/>
    <property type="match status" value="1"/>
</dbReference>
<dbReference type="Pfam" id="PF00877">
    <property type="entry name" value="NLPC_P60"/>
    <property type="match status" value="1"/>
</dbReference>
<evidence type="ECO:0000259" key="5">
    <source>
        <dbReference type="PROSITE" id="PS51935"/>
    </source>
</evidence>
<dbReference type="Pfam" id="PF08239">
    <property type="entry name" value="SH3_3"/>
    <property type="match status" value="1"/>
</dbReference>
<proteinExistence type="inferred from homology"/>